<dbReference type="Proteomes" id="UP001374535">
    <property type="component" value="Chromosome 6"/>
</dbReference>
<dbReference type="EMBL" id="CP144695">
    <property type="protein sequence ID" value="WVZ07986.1"/>
    <property type="molecule type" value="Genomic_DNA"/>
</dbReference>
<gene>
    <name evidence="1" type="ORF">V8G54_021332</name>
</gene>
<name>A0AAQ3NFC0_VIGMU</name>
<evidence type="ECO:0000313" key="1">
    <source>
        <dbReference type="EMBL" id="WVZ07986.1"/>
    </source>
</evidence>
<protein>
    <submittedName>
        <fullName evidence="1">Uncharacterized protein</fullName>
    </submittedName>
</protein>
<organism evidence="1 2">
    <name type="scientific">Vigna mungo</name>
    <name type="common">Black gram</name>
    <name type="synonym">Phaseolus mungo</name>
    <dbReference type="NCBI Taxonomy" id="3915"/>
    <lineage>
        <taxon>Eukaryota</taxon>
        <taxon>Viridiplantae</taxon>
        <taxon>Streptophyta</taxon>
        <taxon>Embryophyta</taxon>
        <taxon>Tracheophyta</taxon>
        <taxon>Spermatophyta</taxon>
        <taxon>Magnoliopsida</taxon>
        <taxon>eudicotyledons</taxon>
        <taxon>Gunneridae</taxon>
        <taxon>Pentapetalae</taxon>
        <taxon>rosids</taxon>
        <taxon>fabids</taxon>
        <taxon>Fabales</taxon>
        <taxon>Fabaceae</taxon>
        <taxon>Papilionoideae</taxon>
        <taxon>50 kb inversion clade</taxon>
        <taxon>NPAAA clade</taxon>
        <taxon>indigoferoid/millettioid clade</taxon>
        <taxon>Phaseoleae</taxon>
        <taxon>Vigna</taxon>
    </lineage>
</organism>
<keyword evidence="2" id="KW-1185">Reference proteome</keyword>
<dbReference type="AlphaFoldDB" id="A0AAQ3NFC0"/>
<evidence type="ECO:0000313" key="2">
    <source>
        <dbReference type="Proteomes" id="UP001374535"/>
    </source>
</evidence>
<sequence length="109" mass="12287">MIYKRKYKTGVSHYLWFLPYCCHHPPSPTVVGAVTRAYNLQCISIFSVNHSHCERLHKRASPPLPMPTTIVILAGAQAAAMEERVSQRRGCQVGEGRLLSLCQRNQNPI</sequence>
<reference evidence="1 2" key="1">
    <citation type="journal article" date="2023" name="Life. Sci Alliance">
        <title>Evolutionary insights into 3D genome organization and epigenetic landscape of Vigna mungo.</title>
        <authorList>
            <person name="Junaid A."/>
            <person name="Singh B."/>
            <person name="Bhatia S."/>
        </authorList>
    </citation>
    <scope>NUCLEOTIDE SEQUENCE [LARGE SCALE GENOMIC DNA]</scope>
    <source>
        <strain evidence="1">Urdbean</strain>
    </source>
</reference>
<accession>A0AAQ3NFC0</accession>
<proteinExistence type="predicted"/>